<evidence type="ECO:0000256" key="1">
    <source>
        <dbReference type="SAM" id="MobiDB-lite"/>
    </source>
</evidence>
<dbReference type="EMBL" id="JAGKHQ010000015">
    <property type="protein sequence ID" value="KAG7496160.1"/>
    <property type="molecule type" value="Genomic_DNA"/>
</dbReference>
<accession>A0AAV6QSW4</accession>
<dbReference type="AlphaFoldDB" id="A0AAV6QSW4"/>
<feature type="region of interest" description="Disordered" evidence="1">
    <location>
        <begin position="1"/>
        <end position="26"/>
    </location>
</feature>
<comment type="caution">
    <text evidence="2">The sequence shown here is derived from an EMBL/GenBank/DDBJ whole genome shotgun (WGS) entry which is preliminary data.</text>
</comment>
<keyword evidence="3" id="KW-1185">Reference proteome</keyword>
<name>A0AAV6QSW4_SOLSE</name>
<organism evidence="2 3">
    <name type="scientific">Solea senegalensis</name>
    <name type="common">Senegalese sole</name>
    <dbReference type="NCBI Taxonomy" id="28829"/>
    <lineage>
        <taxon>Eukaryota</taxon>
        <taxon>Metazoa</taxon>
        <taxon>Chordata</taxon>
        <taxon>Craniata</taxon>
        <taxon>Vertebrata</taxon>
        <taxon>Euteleostomi</taxon>
        <taxon>Actinopterygii</taxon>
        <taxon>Neopterygii</taxon>
        <taxon>Teleostei</taxon>
        <taxon>Neoteleostei</taxon>
        <taxon>Acanthomorphata</taxon>
        <taxon>Carangaria</taxon>
        <taxon>Pleuronectiformes</taxon>
        <taxon>Pleuronectoidei</taxon>
        <taxon>Soleidae</taxon>
        <taxon>Solea</taxon>
    </lineage>
</organism>
<evidence type="ECO:0000313" key="3">
    <source>
        <dbReference type="Proteomes" id="UP000693946"/>
    </source>
</evidence>
<proteinExistence type="predicted"/>
<gene>
    <name evidence="2" type="ORF">JOB18_013288</name>
</gene>
<feature type="compositionally biased region" description="Gly residues" evidence="1">
    <location>
        <begin position="1"/>
        <end position="13"/>
    </location>
</feature>
<evidence type="ECO:0000313" key="2">
    <source>
        <dbReference type="EMBL" id="KAG7496160.1"/>
    </source>
</evidence>
<reference evidence="2 3" key="1">
    <citation type="journal article" date="2021" name="Sci. Rep.">
        <title>Chromosome anchoring in Senegalese sole (Solea senegalensis) reveals sex-associated markers and genome rearrangements in flatfish.</title>
        <authorList>
            <person name="Guerrero-Cozar I."/>
            <person name="Gomez-Garrido J."/>
            <person name="Berbel C."/>
            <person name="Martinez-Blanch J.F."/>
            <person name="Alioto T."/>
            <person name="Claros M.G."/>
            <person name="Gagnaire P.A."/>
            <person name="Manchado M."/>
        </authorList>
    </citation>
    <scope>NUCLEOTIDE SEQUENCE [LARGE SCALE GENOMIC DNA]</scope>
    <source>
        <strain evidence="2">Sse05_10M</strain>
    </source>
</reference>
<protein>
    <submittedName>
        <fullName evidence="2">Uncharacterized protein</fullName>
    </submittedName>
</protein>
<feature type="compositionally biased region" description="Basic and acidic residues" evidence="1">
    <location>
        <begin position="14"/>
        <end position="26"/>
    </location>
</feature>
<sequence>MQGTQGDGGGGGGGRREEDGGQQGEDRGNWVFFRLCPVCFFFYSPKQRGQLLIPDKRLAFGVVREEMEENERGKGRNVWGGGGVQTGAAFGTATRSGGGKGSELGRYKDKWLRANEAKRTL</sequence>
<feature type="region of interest" description="Disordered" evidence="1">
    <location>
        <begin position="70"/>
        <end position="102"/>
    </location>
</feature>
<dbReference type="Proteomes" id="UP000693946">
    <property type="component" value="Linkage Group LG3"/>
</dbReference>